<dbReference type="InterPro" id="IPR017871">
    <property type="entry name" value="ABC_transporter-like_CS"/>
</dbReference>
<evidence type="ECO:0000256" key="9">
    <source>
        <dbReference type="ARBA" id="ARBA00023136"/>
    </source>
</evidence>
<proteinExistence type="predicted"/>
<feature type="domain" description="ABC transporter" evidence="10">
    <location>
        <begin position="5"/>
        <end position="241"/>
    </location>
</feature>
<evidence type="ECO:0000256" key="6">
    <source>
        <dbReference type="ARBA" id="ARBA00022741"/>
    </source>
</evidence>
<dbReference type="InterPro" id="IPR050107">
    <property type="entry name" value="ABC_carbohydrate_import_ATPase"/>
</dbReference>
<accession>A0A165MBZ9</accession>
<evidence type="ECO:0000256" key="2">
    <source>
        <dbReference type="ARBA" id="ARBA00022448"/>
    </source>
</evidence>
<dbReference type="PANTHER" id="PTHR43790">
    <property type="entry name" value="CARBOHYDRATE TRANSPORT ATP-BINDING PROTEIN MG119-RELATED"/>
    <property type="match status" value="1"/>
</dbReference>
<dbReference type="CDD" id="cd03216">
    <property type="entry name" value="ABC_Carb_Monos_I"/>
    <property type="match status" value="1"/>
</dbReference>
<comment type="subcellular location">
    <subcellularLocation>
        <location evidence="1">Cell membrane</location>
        <topology evidence="1">Peripheral membrane protein</topology>
    </subcellularLocation>
</comment>
<protein>
    <submittedName>
        <fullName evidence="11">ABC transporter</fullName>
    </submittedName>
</protein>
<comment type="caution">
    <text evidence="11">The sequence shown here is derived from an EMBL/GenBank/DDBJ whole genome shotgun (WGS) entry which is preliminary data.</text>
</comment>
<dbReference type="Proteomes" id="UP000076481">
    <property type="component" value="Unassembled WGS sequence"/>
</dbReference>
<evidence type="ECO:0000259" key="10">
    <source>
        <dbReference type="PROSITE" id="PS50893"/>
    </source>
</evidence>
<dbReference type="RefSeq" id="WP_303680796.1">
    <property type="nucleotide sequence ID" value="NZ_LVWG01000013.1"/>
</dbReference>
<dbReference type="GO" id="GO:0005524">
    <property type="term" value="F:ATP binding"/>
    <property type="evidence" value="ECO:0007669"/>
    <property type="project" value="UniProtKB-KW"/>
</dbReference>
<evidence type="ECO:0000256" key="8">
    <source>
        <dbReference type="ARBA" id="ARBA00022967"/>
    </source>
</evidence>
<sequence>MAAAVGLQGVTMRFGGVTAVENVSLEIEEGSIHAVVGENGAGKSTLMKIIAGLISPVSGTIFIKGRRAVFPSPRQAIKAGIGMLHQHFMLVEELTVAENIMLGHEQSRLLHPVPKQKIRSMVARCAEAYGLEVDPDARCGDLSVGEEQRVELLKLLLRDASIMILDEPTAVLTPQETGRLFDTLRALSAKGRTIILITHKLDEVLSIADTLSVMQKGRIVGTMLAGSVSRQELAEMMVGRSVSLQVENPAHEPRERVLEVRDLRLFTPKGGEKLRGLSFTIRAGEIYGIAGVEGNGQAELLQVLGGHVPPGGSTKGEVLLNGVPLPGLRPDEISDLGVSVVPENRLRDAVVGEFPVSLNLIFGRHREKAFHRGPGFSRAAIEAYTAQLVTAYDIRCPDPELQPLLSLSGGNQQKVVVARELTRPGISLLILAQPTRGVDIGATGSIHQKILEARRAGVAILLISTELEELTALSTRIGCLYRGTIRHEFGIEETARKRTGAILFHREIGLHIT</sequence>
<dbReference type="InterPro" id="IPR003593">
    <property type="entry name" value="AAA+_ATPase"/>
</dbReference>
<evidence type="ECO:0000313" key="11">
    <source>
        <dbReference type="EMBL" id="KZK75064.1"/>
    </source>
</evidence>
<dbReference type="EMBL" id="LVWG01000013">
    <property type="protein sequence ID" value="KZK75064.1"/>
    <property type="molecule type" value="Genomic_DNA"/>
</dbReference>
<keyword evidence="6" id="KW-0547">Nucleotide-binding</keyword>
<dbReference type="GO" id="GO:0005886">
    <property type="term" value="C:plasma membrane"/>
    <property type="evidence" value="ECO:0007669"/>
    <property type="project" value="UniProtKB-SubCell"/>
</dbReference>
<dbReference type="PROSITE" id="PS50893">
    <property type="entry name" value="ABC_TRANSPORTER_2"/>
    <property type="match status" value="2"/>
</dbReference>
<name>A0A165MBZ9_PELLU</name>
<keyword evidence="5" id="KW-0677">Repeat</keyword>
<gene>
    <name evidence="11" type="ORF">A3K90_04415</name>
</gene>
<dbReference type="FunFam" id="3.40.50.300:FF:000127">
    <property type="entry name" value="Ribose import ATP-binding protein RbsA"/>
    <property type="match status" value="1"/>
</dbReference>
<keyword evidence="3" id="KW-1003">Cell membrane</keyword>
<dbReference type="AlphaFoldDB" id="A0A165MBZ9"/>
<dbReference type="Gene3D" id="3.40.50.300">
    <property type="entry name" value="P-loop containing nucleotide triphosphate hydrolases"/>
    <property type="match status" value="2"/>
</dbReference>
<dbReference type="CDD" id="cd03215">
    <property type="entry name" value="ABC_Carb_Monos_II"/>
    <property type="match status" value="1"/>
</dbReference>
<feature type="domain" description="ABC transporter" evidence="10">
    <location>
        <begin position="258"/>
        <end position="507"/>
    </location>
</feature>
<dbReference type="GO" id="GO:0016887">
    <property type="term" value="F:ATP hydrolysis activity"/>
    <property type="evidence" value="ECO:0007669"/>
    <property type="project" value="InterPro"/>
</dbReference>
<dbReference type="PANTHER" id="PTHR43790:SF4">
    <property type="entry name" value="GUANOSINE IMPORT ATP-BINDING PROTEIN NUPO"/>
    <property type="match status" value="1"/>
</dbReference>
<keyword evidence="4" id="KW-0762">Sugar transport</keyword>
<keyword evidence="7" id="KW-0067">ATP-binding</keyword>
<evidence type="ECO:0000256" key="5">
    <source>
        <dbReference type="ARBA" id="ARBA00022737"/>
    </source>
</evidence>
<keyword evidence="8" id="KW-1278">Translocase</keyword>
<evidence type="ECO:0000256" key="3">
    <source>
        <dbReference type="ARBA" id="ARBA00022475"/>
    </source>
</evidence>
<evidence type="ECO:0000313" key="12">
    <source>
        <dbReference type="Proteomes" id="UP000076481"/>
    </source>
</evidence>
<dbReference type="Pfam" id="PF00005">
    <property type="entry name" value="ABC_tran"/>
    <property type="match status" value="2"/>
</dbReference>
<evidence type="ECO:0000256" key="4">
    <source>
        <dbReference type="ARBA" id="ARBA00022597"/>
    </source>
</evidence>
<reference evidence="11 12" key="1">
    <citation type="submission" date="2016-03" db="EMBL/GenBank/DDBJ databases">
        <title>Speciation and ecological success in dimly lit waters: horizontal gene transfer in a green sulfur bacteria bloom unveiled by metagenomic assembly.</title>
        <authorList>
            <person name="Llorens-Mares T."/>
            <person name="Liu Z."/>
            <person name="Allen L.Z."/>
            <person name="Rusch D.B."/>
            <person name="Craig M.T."/>
            <person name="Dupont C.L."/>
            <person name="Bryant D.A."/>
            <person name="Casamayor E.O."/>
        </authorList>
    </citation>
    <scope>NUCLEOTIDE SEQUENCE [LARGE SCALE GENOMIC DNA]</scope>
    <source>
        <strain evidence="11">CIII</strain>
    </source>
</reference>
<dbReference type="SMART" id="SM00382">
    <property type="entry name" value="AAA"/>
    <property type="match status" value="1"/>
</dbReference>
<evidence type="ECO:0000256" key="7">
    <source>
        <dbReference type="ARBA" id="ARBA00022840"/>
    </source>
</evidence>
<dbReference type="PROSITE" id="PS00211">
    <property type="entry name" value="ABC_TRANSPORTER_1"/>
    <property type="match status" value="1"/>
</dbReference>
<dbReference type="InterPro" id="IPR003439">
    <property type="entry name" value="ABC_transporter-like_ATP-bd"/>
</dbReference>
<organism evidence="11 12">
    <name type="scientific">Pelodictyon luteolum</name>
    <dbReference type="NCBI Taxonomy" id="1100"/>
    <lineage>
        <taxon>Bacteria</taxon>
        <taxon>Pseudomonadati</taxon>
        <taxon>Chlorobiota</taxon>
        <taxon>Chlorobiia</taxon>
        <taxon>Chlorobiales</taxon>
        <taxon>Chlorobiaceae</taxon>
        <taxon>Chlorobium/Pelodictyon group</taxon>
        <taxon>Pelodictyon</taxon>
    </lineage>
</organism>
<keyword evidence="9" id="KW-0472">Membrane</keyword>
<keyword evidence="2" id="KW-0813">Transport</keyword>
<dbReference type="SUPFAM" id="SSF52540">
    <property type="entry name" value="P-loop containing nucleoside triphosphate hydrolases"/>
    <property type="match status" value="2"/>
</dbReference>
<dbReference type="InterPro" id="IPR027417">
    <property type="entry name" value="P-loop_NTPase"/>
</dbReference>
<evidence type="ECO:0000256" key="1">
    <source>
        <dbReference type="ARBA" id="ARBA00004202"/>
    </source>
</evidence>